<keyword evidence="6" id="KW-0408">Iron</keyword>
<evidence type="ECO:0000313" key="11">
    <source>
        <dbReference type="EMBL" id="RAL68987.1"/>
    </source>
</evidence>
<evidence type="ECO:0000256" key="8">
    <source>
        <dbReference type="ARBA" id="ARBA00023136"/>
    </source>
</evidence>
<dbReference type="InterPro" id="IPR006311">
    <property type="entry name" value="TAT_signal"/>
</dbReference>
<keyword evidence="4" id="KW-0479">Metal-binding</keyword>
<organism evidence="11 12">
    <name type="scientific">Dehalococcoides mccartyi</name>
    <dbReference type="NCBI Taxonomy" id="61435"/>
    <lineage>
        <taxon>Bacteria</taxon>
        <taxon>Bacillati</taxon>
        <taxon>Chloroflexota</taxon>
        <taxon>Dehalococcoidia</taxon>
        <taxon>Dehalococcoidales</taxon>
        <taxon>Dehalococcoidaceae</taxon>
        <taxon>Dehalococcoides</taxon>
    </lineage>
</organism>
<evidence type="ECO:0000256" key="1">
    <source>
        <dbReference type="ARBA" id="ARBA00004236"/>
    </source>
</evidence>
<evidence type="ECO:0000256" key="6">
    <source>
        <dbReference type="ARBA" id="ARBA00023004"/>
    </source>
</evidence>
<evidence type="ECO:0000256" key="2">
    <source>
        <dbReference type="ARBA" id="ARBA00022475"/>
    </source>
</evidence>
<dbReference type="GO" id="GO:0046872">
    <property type="term" value="F:metal ion binding"/>
    <property type="evidence" value="ECO:0007669"/>
    <property type="project" value="UniProtKB-KW"/>
</dbReference>
<reference evidence="11 12" key="1">
    <citation type="submission" date="2018-05" db="EMBL/GenBank/DDBJ databases">
        <title>Draft genome sequences of Dehalococcoides mccartyi strains RC and KS.</title>
        <authorList>
            <person name="Higgins S.A."/>
            <person name="Padilla-Crespo E."/>
            <person name="Loeffler F.E."/>
        </authorList>
    </citation>
    <scope>NUCLEOTIDE SEQUENCE [LARGE SCALE GENOMIC DNA]</scope>
    <source>
        <strain evidence="11 12">RC</strain>
    </source>
</reference>
<dbReference type="EMBL" id="QGLC01000018">
    <property type="protein sequence ID" value="RAL68987.1"/>
    <property type="molecule type" value="Genomic_DNA"/>
</dbReference>
<keyword evidence="2" id="KW-1003">Cell membrane</keyword>
<evidence type="ECO:0000313" key="12">
    <source>
        <dbReference type="Proteomes" id="UP000249146"/>
    </source>
</evidence>
<comment type="cofactor">
    <cofactor evidence="9">
        <name>corrinoid</name>
        <dbReference type="ChEBI" id="CHEBI:33913"/>
    </cofactor>
</comment>
<dbReference type="InterPro" id="IPR017900">
    <property type="entry name" value="4Fe4S_Fe_S_CS"/>
</dbReference>
<dbReference type="GO" id="GO:0051539">
    <property type="term" value="F:4 iron, 4 sulfur cluster binding"/>
    <property type="evidence" value="ECO:0007669"/>
    <property type="project" value="UniProtKB-KW"/>
</dbReference>
<dbReference type="Gene3D" id="3.30.70.20">
    <property type="match status" value="1"/>
</dbReference>
<evidence type="ECO:0000256" key="3">
    <source>
        <dbReference type="ARBA" id="ARBA00022485"/>
    </source>
</evidence>
<keyword evidence="5" id="KW-0732">Signal</keyword>
<dbReference type="PROSITE" id="PS51379">
    <property type="entry name" value="4FE4S_FER_2"/>
    <property type="match status" value="1"/>
</dbReference>
<dbReference type="InterPro" id="IPR012832">
    <property type="entry name" value="RDH"/>
</dbReference>
<dbReference type="NCBIfam" id="TIGR02486">
    <property type="entry name" value="RDH"/>
    <property type="match status" value="1"/>
</dbReference>
<dbReference type="InterPro" id="IPR028894">
    <property type="entry name" value="RDH_dom"/>
</dbReference>
<accession>A0A328EKD1</accession>
<dbReference type="AlphaFoldDB" id="A0A328EKD1"/>
<dbReference type="InterPro" id="IPR017896">
    <property type="entry name" value="4Fe4S_Fe-S-bd"/>
</dbReference>
<dbReference type="PROSITE" id="PS51318">
    <property type="entry name" value="TAT"/>
    <property type="match status" value="1"/>
</dbReference>
<dbReference type="PROSITE" id="PS00198">
    <property type="entry name" value="4FE4S_FER_1"/>
    <property type="match status" value="1"/>
</dbReference>
<keyword evidence="3" id="KW-0004">4Fe-4S</keyword>
<dbReference type="SUPFAM" id="SSF54862">
    <property type="entry name" value="4Fe-4S ferredoxins"/>
    <property type="match status" value="1"/>
</dbReference>
<proteinExistence type="predicted"/>
<evidence type="ECO:0000256" key="7">
    <source>
        <dbReference type="ARBA" id="ARBA00023014"/>
    </source>
</evidence>
<evidence type="ECO:0000256" key="9">
    <source>
        <dbReference type="ARBA" id="ARBA00029374"/>
    </source>
</evidence>
<name>A0A328EKD1_9CHLR</name>
<dbReference type="FunFam" id="3.30.70.20:FF:000055">
    <property type="entry name" value="Trichloroethene reductive dehalogenase"/>
    <property type="match status" value="1"/>
</dbReference>
<comment type="subcellular location">
    <subcellularLocation>
        <location evidence="1">Cell membrane</location>
    </subcellularLocation>
</comment>
<sequence length="504" mass="55803">MLNFHSTLTRKDFLKGIGLAGAGLGAASAVTPMFHDLDELVASTPSTRNLPWFVKEREHGDPTTPIDWSMIQRRPYTWARMDPSLPVYDNLKAIGAPVTRWLDWADKKAEDEILFAKAREEFPGFEPGIDGFGDLRTTALTHASEMFAFGQFPQKMNLGGNMVDLVPAIRAAGGYLGSTDSYAGPKIVHTPEEMGGTKYQGTPEDNLRTLKAGIRYFGGEDVGALELDDNLKKLIFTVDQYGKTLEFGDVEECVETPRQVIIPNKCKYIFLWTMRQPYEWTRRQSGRFEGAATETSYERAYNTKAHFQDFARGLGYQMISAGNNSLSPAGAWAVLGGLGELSRASYVNHPLYGITVRVTWGFLTDMPLPPSRPIDFGARKFCETCGICAEACPFGAINPGEPTWKDDNAFGNAGFLGWRCDYTKCPHCPICQGTCPFNSHPGSFIHDIVKGTVSTTPVFNSFFKNMEKSFKYGRKNLLLGGMKWMTILTGSIPVTKNNFGIGDK</sequence>
<gene>
    <name evidence="11" type="ORF">C1G87_1469</name>
</gene>
<feature type="domain" description="4Fe-4S ferredoxin-type" evidence="10">
    <location>
        <begin position="372"/>
        <end position="402"/>
    </location>
</feature>
<dbReference type="Pfam" id="PF12838">
    <property type="entry name" value="Fer4_7"/>
    <property type="match status" value="1"/>
</dbReference>
<dbReference type="Proteomes" id="UP000249146">
    <property type="component" value="Unassembled WGS sequence"/>
</dbReference>
<dbReference type="GO" id="GO:0005886">
    <property type="term" value="C:plasma membrane"/>
    <property type="evidence" value="ECO:0007669"/>
    <property type="project" value="UniProtKB-SubCell"/>
</dbReference>
<evidence type="ECO:0000256" key="5">
    <source>
        <dbReference type="ARBA" id="ARBA00022729"/>
    </source>
</evidence>
<evidence type="ECO:0000256" key="4">
    <source>
        <dbReference type="ARBA" id="ARBA00022723"/>
    </source>
</evidence>
<keyword evidence="8" id="KW-0472">Membrane</keyword>
<protein>
    <submittedName>
        <fullName evidence="11">Tetrachloroethene reductive dehalogenase TceA</fullName>
    </submittedName>
</protein>
<dbReference type="Pfam" id="PF13486">
    <property type="entry name" value="Dehalogenase"/>
    <property type="match status" value="1"/>
</dbReference>
<comment type="caution">
    <text evidence="11">The sequence shown here is derived from an EMBL/GenBank/DDBJ whole genome shotgun (WGS) entry which is preliminary data.</text>
</comment>
<keyword evidence="7" id="KW-0411">Iron-sulfur</keyword>
<evidence type="ECO:0000259" key="10">
    <source>
        <dbReference type="PROSITE" id="PS51379"/>
    </source>
</evidence>